<evidence type="ECO:0000313" key="6">
    <source>
        <dbReference type="EMBL" id="PWB95439.1"/>
    </source>
</evidence>
<dbReference type="InterPro" id="IPR036390">
    <property type="entry name" value="WH_DNA-bd_sf"/>
</dbReference>
<protein>
    <submittedName>
        <fullName evidence="6">LysR family transcriptional regulator</fullName>
    </submittedName>
</protein>
<name>A0A2U1SV22_METSR</name>
<keyword evidence="7" id="KW-1185">Reference proteome</keyword>
<dbReference type="GO" id="GO:0006351">
    <property type="term" value="P:DNA-templated transcription"/>
    <property type="evidence" value="ECO:0007669"/>
    <property type="project" value="TreeGrafter"/>
</dbReference>
<feature type="domain" description="HTH lysR-type" evidence="5">
    <location>
        <begin position="1"/>
        <end position="58"/>
    </location>
</feature>
<comment type="caution">
    <text evidence="6">The sequence shown here is derived from an EMBL/GenBank/DDBJ whole genome shotgun (WGS) entry which is preliminary data.</text>
</comment>
<dbReference type="Proteomes" id="UP000245137">
    <property type="component" value="Unassembled WGS sequence"/>
</dbReference>
<evidence type="ECO:0000256" key="2">
    <source>
        <dbReference type="ARBA" id="ARBA00023015"/>
    </source>
</evidence>
<accession>A0A2U1SV22</accession>
<dbReference type="OrthoDB" id="9787460at2"/>
<evidence type="ECO:0000313" key="7">
    <source>
        <dbReference type="Proteomes" id="UP000245137"/>
    </source>
</evidence>
<dbReference type="Gene3D" id="3.40.190.290">
    <property type="match status" value="1"/>
</dbReference>
<keyword evidence="3" id="KW-0238">DNA-binding</keyword>
<evidence type="ECO:0000256" key="1">
    <source>
        <dbReference type="ARBA" id="ARBA00009437"/>
    </source>
</evidence>
<dbReference type="Pfam" id="PF00126">
    <property type="entry name" value="HTH_1"/>
    <property type="match status" value="1"/>
</dbReference>
<evidence type="ECO:0000256" key="4">
    <source>
        <dbReference type="ARBA" id="ARBA00023163"/>
    </source>
</evidence>
<keyword evidence="2" id="KW-0805">Transcription regulation</keyword>
<evidence type="ECO:0000259" key="5">
    <source>
        <dbReference type="PROSITE" id="PS50931"/>
    </source>
</evidence>
<dbReference type="InterPro" id="IPR036388">
    <property type="entry name" value="WH-like_DNA-bd_sf"/>
</dbReference>
<dbReference type="SUPFAM" id="SSF46785">
    <property type="entry name" value="Winged helix' DNA-binding domain"/>
    <property type="match status" value="1"/>
</dbReference>
<dbReference type="PANTHER" id="PTHR30537">
    <property type="entry name" value="HTH-TYPE TRANSCRIPTIONAL REGULATOR"/>
    <property type="match status" value="1"/>
</dbReference>
<sequence length="286" mass="31128">MDWEDLRFFLVLSRCGSLSAAARELDVDHATVGRRIAALEASLGLRLIDRLPRSRPLTEDGAAIAAAAERMESLAEDVLRRSRGAALTLVGAVRVSLPPVLATLCVAPRIEALRRVHPQLKLVLLASASFAALDRGEADIAIRMSRPEEETAVARRVGAMRFGLYAGADVARRPPEQWEFVGFDESLGHLAQQAWLRKFAGGRGIVFEANDLFAQQAAARAGTGAAVLPDFMGDDDPALTRLPIDPPPPERDLWLIAYPDLRRSPAVRAVMDFLADCIAAEPRLRP</sequence>
<dbReference type="PROSITE" id="PS50931">
    <property type="entry name" value="HTH_LYSR"/>
    <property type="match status" value="1"/>
</dbReference>
<organism evidence="6 7">
    <name type="scientific">Methylosinus sporium</name>
    <dbReference type="NCBI Taxonomy" id="428"/>
    <lineage>
        <taxon>Bacteria</taxon>
        <taxon>Pseudomonadati</taxon>
        <taxon>Pseudomonadota</taxon>
        <taxon>Alphaproteobacteria</taxon>
        <taxon>Hyphomicrobiales</taxon>
        <taxon>Methylocystaceae</taxon>
        <taxon>Methylosinus</taxon>
    </lineage>
</organism>
<evidence type="ECO:0000256" key="3">
    <source>
        <dbReference type="ARBA" id="ARBA00023125"/>
    </source>
</evidence>
<dbReference type="GO" id="GO:0003700">
    <property type="term" value="F:DNA-binding transcription factor activity"/>
    <property type="evidence" value="ECO:0007669"/>
    <property type="project" value="InterPro"/>
</dbReference>
<dbReference type="Gene3D" id="1.10.10.10">
    <property type="entry name" value="Winged helix-like DNA-binding domain superfamily/Winged helix DNA-binding domain"/>
    <property type="match status" value="1"/>
</dbReference>
<dbReference type="RefSeq" id="WP_108915727.1">
    <property type="nucleotide sequence ID" value="NZ_BGJY01000001.1"/>
</dbReference>
<reference evidence="6 7" key="1">
    <citation type="journal article" date="2018" name="Appl. Microbiol. Biotechnol.">
        <title>Co-cultivation of the strictly anaerobic methanogen Methanosarcina barkeri with aerobic methanotrophs in an oxygen-limited membrane bioreactor.</title>
        <authorList>
            <person name="In 't Zandt M.H."/>
            <person name="van den Bosch T.J.M."/>
            <person name="Rijkers R."/>
            <person name="van Kessel M.A.H.J."/>
            <person name="Jetten M.S.M."/>
            <person name="Welte C.U."/>
        </authorList>
    </citation>
    <scope>NUCLEOTIDE SEQUENCE [LARGE SCALE GENOMIC DNA]</scope>
    <source>
        <strain evidence="6 7">DSM 17706</strain>
    </source>
</reference>
<comment type="similarity">
    <text evidence="1">Belongs to the LysR transcriptional regulatory family.</text>
</comment>
<dbReference type="EMBL" id="PUIV01000002">
    <property type="protein sequence ID" value="PWB95439.1"/>
    <property type="molecule type" value="Genomic_DNA"/>
</dbReference>
<dbReference type="AlphaFoldDB" id="A0A2U1SV22"/>
<dbReference type="InterPro" id="IPR000847">
    <property type="entry name" value="LysR_HTH_N"/>
</dbReference>
<dbReference type="PANTHER" id="PTHR30537:SF3">
    <property type="entry name" value="TRANSCRIPTIONAL REGULATORY PROTEIN"/>
    <property type="match status" value="1"/>
</dbReference>
<dbReference type="SUPFAM" id="SSF53850">
    <property type="entry name" value="Periplasmic binding protein-like II"/>
    <property type="match status" value="1"/>
</dbReference>
<dbReference type="Pfam" id="PF03466">
    <property type="entry name" value="LysR_substrate"/>
    <property type="match status" value="1"/>
</dbReference>
<dbReference type="InterPro" id="IPR058163">
    <property type="entry name" value="LysR-type_TF_proteobact-type"/>
</dbReference>
<proteinExistence type="inferred from homology"/>
<keyword evidence="4" id="KW-0804">Transcription</keyword>
<gene>
    <name evidence="6" type="ORF">C5689_02660</name>
</gene>
<dbReference type="GO" id="GO:0043565">
    <property type="term" value="F:sequence-specific DNA binding"/>
    <property type="evidence" value="ECO:0007669"/>
    <property type="project" value="TreeGrafter"/>
</dbReference>
<dbReference type="InterPro" id="IPR005119">
    <property type="entry name" value="LysR_subst-bd"/>
</dbReference>